<keyword evidence="2" id="KW-1185">Reference proteome</keyword>
<organism evidence="1 2">
    <name type="scientific">Dyella japonica</name>
    <dbReference type="NCBI Taxonomy" id="231455"/>
    <lineage>
        <taxon>Bacteria</taxon>
        <taxon>Pseudomonadati</taxon>
        <taxon>Pseudomonadota</taxon>
        <taxon>Gammaproteobacteria</taxon>
        <taxon>Lysobacterales</taxon>
        <taxon>Rhodanobacteraceae</taxon>
        <taxon>Dyella</taxon>
    </lineage>
</organism>
<evidence type="ECO:0000313" key="2">
    <source>
        <dbReference type="Proteomes" id="UP001549184"/>
    </source>
</evidence>
<dbReference type="Proteomes" id="UP001549184">
    <property type="component" value="Unassembled WGS sequence"/>
</dbReference>
<accession>A0ABV2K0U6</accession>
<name>A0ABV2K0U6_9GAMM</name>
<gene>
    <name evidence="1" type="ORF">ABIC75_004452</name>
</gene>
<proteinExistence type="predicted"/>
<sequence>MARAQAHADDLIPGWQTFALDALRRYARQLAKEGRTSFQTEELRLFAETQCDCPRPPDPRAWGPFIRGLACRSMPVLVKLGSANTQNPKGHRHPASIWGFTRFPMP</sequence>
<dbReference type="EMBL" id="JBEPMU010000008">
    <property type="protein sequence ID" value="MET3654704.1"/>
    <property type="molecule type" value="Genomic_DNA"/>
</dbReference>
<comment type="caution">
    <text evidence="1">The sequence shown here is derived from an EMBL/GenBank/DDBJ whole genome shotgun (WGS) entry which is preliminary data.</text>
</comment>
<evidence type="ECO:0000313" key="1">
    <source>
        <dbReference type="EMBL" id="MET3654704.1"/>
    </source>
</evidence>
<dbReference type="RefSeq" id="WP_354016045.1">
    <property type="nucleotide sequence ID" value="NZ_JBEPMU010000008.1"/>
</dbReference>
<protein>
    <submittedName>
        <fullName evidence="1">Uncharacterized protein</fullName>
    </submittedName>
</protein>
<reference evidence="1 2" key="1">
    <citation type="submission" date="2024-06" db="EMBL/GenBank/DDBJ databases">
        <title>Sorghum-associated microbial communities from plants grown in Nebraska, USA.</title>
        <authorList>
            <person name="Schachtman D."/>
        </authorList>
    </citation>
    <scope>NUCLEOTIDE SEQUENCE [LARGE SCALE GENOMIC DNA]</scope>
    <source>
        <strain evidence="1 2">1073</strain>
    </source>
</reference>